<proteinExistence type="predicted"/>
<dbReference type="EMBL" id="PNBA02000003">
    <property type="protein sequence ID" value="KAG6430224.1"/>
    <property type="molecule type" value="Genomic_DNA"/>
</dbReference>
<evidence type="ECO:0000313" key="3">
    <source>
        <dbReference type="Proteomes" id="UP000298416"/>
    </source>
</evidence>
<protein>
    <recommendedName>
        <fullName evidence="1">Protein kinase domain-containing protein</fullName>
    </recommendedName>
</protein>
<name>A0A8X8YF28_SALSN</name>
<keyword evidence="3" id="KW-1185">Reference proteome</keyword>
<dbReference type="SUPFAM" id="SSF56112">
    <property type="entry name" value="Protein kinase-like (PK-like)"/>
    <property type="match status" value="1"/>
</dbReference>
<evidence type="ECO:0000259" key="1">
    <source>
        <dbReference type="PROSITE" id="PS50011"/>
    </source>
</evidence>
<dbReference type="PANTHER" id="PTHR48007">
    <property type="entry name" value="LEUCINE-RICH REPEAT RECEPTOR-LIKE PROTEIN KINASE PXC1"/>
    <property type="match status" value="1"/>
</dbReference>
<dbReference type="Pfam" id="PF07714">
    <property type="entry name" value="PK_Tyr_Ser-Thr"/>
    <property type="match status" value="1"/>
</dbReference>
<reference evidence="2" key="2">
    <citation type="submission" date="2020-08" db="EMBL/GenBank/DDBJ databases">
        <title>Plant Genome Project.</title>
        <authorList>
            <person name="Zhang R.-G."/>
        </authorList>
    </citation>
    <scope>NUCLEOTIDE SEQUENCE</scope>
    <source>
        <strain evidence="2">Huo1</strain>
        <tissue evidence="2">Leaf</tissue>
    </source>
</reference>
<dbReference type="InterPro" id="IPR011009">
    <property type="entry name" value="Kinase-like_dom_sf"/>
</dbReference>
<dbReference type="GO" id="GO:0005524">
    <property type="term" value="F:ATP binding"/>
    <property type="evidence" value="ECO:0007669"/>
    <property type="project" value="InterPro"/>
</dbReference>
<accession>A0A8X8YF28</accession>
<dbReference type="AlphaFoldDB" id="A0A8X8YF28"/>
<feature type="domain" description="Protein kinase" evidence="1">
    <location>
        <begin position="1"/>
        <end position="112"/>
    </location>
</feature>
<dbReference type="Proteomes" id="UP000298416">
    <property type="component" value="Unassembled WGS sequence"/>
</dbReference>
<reference evidence="2" key="1">
    <citation type="submission" date="2018-01" db="EMBL/GenBank/DDBJ databases">
        <authorList>
            <person name="Mao J.F."/>
        </authorList>
    </citation>
    <scope>NUCLEOTIDE SEQUENCE</scope>
    <source>
        <strain evidence="2">Huo1</strain>
        <tissue evidence="2">Leaf</tissue>
    </source>
</reference>
<organism evidence="2">
    <name type="scientific">Salvia splendens</name>
    <name type="common">Scarlet sage</name>
    <dbReference type="NCBI Taxonomy" id="180675"/>
    <lineage>
        <taxon>Eukaryota</taxon>
        <taxon>Viridiplantae</taxon>
        <taxon>Streptophyta</taxon>
        <taxon>Embryophyta</taxon>
        <taxon>Tracheophyta</taxon>
        <taxon>Spermatophyta</taxon>
        <taxon>Magnoliopsida</taxon>
        <taxon>eudicotyledons</taxon>
        <taxon>Gunneridae</taxon>
        <taxon>Pentapetalae</taxon>
        <taxon>asterids</taxon>
        <taxon>lamiids</taxon>
        <taxon>Lamiales</taxon>
        <taxon>Lamiaceae</taxon>
        <taxon>Nepetoideae</taxon>
        <taxon>Mentheae</taxon>
        <taxon>Salviinae</taxon>
        <taxon>Salvia</taxon>
        <taxon>Salvia subgen. Calosphace</taxon>
        <taxon>core Calosphace</taxon>
    </lineage>
</organism>
<comment type="caution">
    <text evidence="2">The sequence shown here is derived from an EMBL/GenBank/DDBJ whole genome shotgun (WGS) entry which is preliminary data.</text>
</comment>
<dbReference type="InterPro" id="IPR046959">
    <property type="entry name" value="PRK1-6/SRF4-like"/>
</dbReference>
<sequence length="136" mass="15365">MIAYKSPEYKETAKLTKKTDVWCFGHLILEIFTGRPSVIDQQPDVDVATWLKTSGTGAPVFDQDMAVTGDMMKLLKIGLSCCQANLERRPEIKEVVEMVEEIKDKEFNDDFVSSYASESDMRSSRGLSQDFKSINL</sequence>
<dbReference type="Gene3D" id="1.10.510.10">
    <property type="entry name" value="Transferase(Phosphotransferase) domain 1"/>
    <property type="match status" value="1"/>
</dbReference>
<dbReference type="GO" id="GO:0004672">
    <property type="term" value="F:protein kinase activity"/>
    <property type="evidence" value="ECO:0007669"/>
    <property type="project" value="InterPro"/>
</dbReference>
<dbReference type="PROSITE" id="PS50011">
    <property type="entry name" value="PROTEIN_KINASE_DOM"/>
    <property type="match status" value="1"/>
</dbReference>
<dbReference type="PANTHER" id="PTHR48007:SF64">
    <property type="entry name" value="POLLEN RECEPTOR-LIKE KINASE 1"/>
    <property type="match status" value="1"/>
</dbReference>
<dbReference type="InterPro" id="IPR001245">
    <property type="entry name" value="Ser-Thr/Tyr_kinase_cat_dom"/>
</dbReference>
<dbReference type="InterPro" id="IPR000719">
    <property type="entry name" value="Prot_kinase_dom"/>
</dbReference>
<evidence type="ECO:0000313" key="2">
    <source>
        <dbReference type="EMBL" id="KAG6430224.1"/>
    </source>
</evidence>
<gene>
    <name evidence="2" type="ORF">SASPL_108287</name>
</gene>